<dbReference type="RefSeq" id="XP_002175907.1">
    <property type="nucleotide sequence ID" value="XM_002175871.2"/>
</dbReference>
<evidence type="ECO:0000256" key="1">
    <source>
        <dbReference type="SAM" id="Phobius"/>
    </source>
</evidence>
<dbReference type="VEuPathDB" id="FungiDB:SJAG_04834"/>
<dbReference type="Pfam" id="PF20495">
    <property type="entry name" value="DUF6727"/>
    <property type="match status" value="1"/>
</dbReference>
<dbReference type="EMBL" id="KE651168">
    <property type="protein sequence ID" value="EEB09614.1"/>
    <property type="molecule type" value="Genomic_DNA"/>
</dbReference>
<keyword evidence="1" id="KW-1133">Transmembrane helix</keyword>
<protein>
    <submittedName>
        <fullName evidence="2">Uncharacterized protein</fullName>
    </submittedName>
</protein>
<evidence type="ECO:0000313" key="3">
    <source>
        <dbReference type="JaponicusDB" id="SJAG_04834"/>
    </source>
</evidence>
<dbReference type="AlphaFoldDB" id="B6K7W0"/>
<name>B6K7W0_SCHJY</name>
<keyword evidence="1" id="KW-0472">Membrane</keyword>
<evidence type="ECO:0000313" key="4">
    <source>
        <dbReference type="Proteomes" id="UP000001744"/>
    </source>
</evidence>
<dbReference type="InterPro" id="IPR046614">
    <property type="entry name" value="DUF6727"/>
</dbReference>
<keyword evidence="4" id="KW-1185">Reference proteome</keyword>
<proteinExistence type="predicted"/>
<dbReference type="JaponicusDB" id="SJAG_04834">
    <property type="gene designation" value="pll2"/>
</dbReference>
<reference evidence="2 4" key="1">
    <citation type="journal article" date="2011" name="Science">
        <title>Comparative functional genomics of the fission yeasts.</title>
        <authorList>
            <person name="Rhind N."/>
            <person name="Chen Z."/>
            <person name="Yassour M."/>
            <person name="Thompson D.A."/>
            <person name="Haas B.J."/>
            <person name="Habib N."/>
            <person name="Wapinski I."/>
            <person name="Roy S."/>
            <person name="Lin M.F."/>
            <person name="Heiman D.I."/>
            <person name="Young S.K."/>
            <person name="Furuya K."/>
            <person name="Guo Y."/>
            <person name="Pidoux A."/>
            <person name="Chen H.M."/>
            <person name="Robbertse B."/>
            <person name="Goldberg J.M."/>
            <person name="Aoki K."/>
            <person name="Bayne E.H."/>
            <person name="Berlin A.M."/>
            <person name="Desjardins C.A."/>
            <person name="Dobbs E."/>
            <person name="Dukaj L."/>
            <person name="Fan L."/>
            <person name="FitzGerald M.G."/>
            <person name="French C."/>
            <person name="Gujja S."/>
            <person name="Hansen K."/>
            <person name="Keifenheim D."/>
            <person name="Levin J.Z."/>
            <person name="Mosher R.A."/>
            <person name="Mueller C.A."/>
            <person name="Pfiffner J."/>
            <person name="Priest M."/>
            <person name="Russ C."/>
            <person name="Smialowska A."/>
            <person name="Swoboda P."/>
            <person name="Sykes S.M."/>
            <person name="Vaughn M."/>
            <person name="Vengrova S."/>
            <person name="Yoder R."/>
            <person name="Zeng Q."/>
            <person name="Allshire R."/>
            <person name="Baulcombe D."/>
            <person name="Birren B.W."/>
            <person name="Brown W."/>
            <person name="Ekwall K."/>
            <person name="Kellis M."/>
            <person name="Leatherwood J."/>
            <person name="Levin H."/>
            <person name="Margalit H."/>
            <person name="Martienssen R."/>
            <person name="Nieduszynski C.A."/>
            <person name="Spatafora J.W."/>
            <person name="Friedman N."/>
            <person name="Dalgaard J.Z."/>
            <person name="Baumann P."/>
            <person name="Niki H."/>
            <person name="Regev A."/>
            <person name="Nusbaum C."/>
        </authorList>
    </citation>
    <scope>NUCLEOTIDE SEQUENCE [LARGE SCALE GENOMIC DNA]</scope>
    <source>
        <strain evidence="4">yFS275 / FY16936</strain>
    </source>
</reference>
<dbReference type="HOGENOM" id="CLU_128361_0_0_1"/>
<organism evidence="2 4">
    <name type="scientific">Schizosaccharomyces japonicus (strain yFS275 / FY16936)</name>
    <name type="common">Fission yeast</name>
    <dbReference type="NCBI Taxonomy" id="402676"/>
    <lineage>
        <taxon>Eukaryota</taxon>
        <taxon>Fungi</taxon>
        <taxon>Dikarya</taxon>
        <taxon>Ascomycota</taxon>
        <taxon>Taphrinomycotina</taxon>
        <taxon>Schizosaccharomycetes</taxon>
        <taxon>Schizosaccharomycetales</taxon>
        <taxon>Schizosaccharomycetaceae</taxon>
        <taxon>Schizosaccharomyces</taxon>
    </lineage>
</organism>
<evidence type="ECO:0000313" key="2">
    <source>
        <dbReference type="EMBL" id="EEB09614.1"/>
    </source>
</evidence>
<keyword evidence="1" id="KW-0812">Transmembrane</keyword>
<gene>
    <name evidence="3" type="primary">pll2</name>
    <name evidence="2" type="ORF">SJAG_04834</name>
</gene>
<dbReference type="GeneID" id="7049412"/>
<sequence>MKYKTYPPIAEGFSNNNTVFVFDNSHGNGPACQQVGLYGYNASITFTAKCTNDGAFSYLVYGMHAVEYTSNITSSPGISSGFGEYVVLNGSENVYAQGVYGTALNNSLTEWTINLPRAGNYCTNLMPLRYKENYEDCAVKIRFDGVTPPAENFASAAFRVTPLLLPVVVSMFLTVLFAYY</sequence>
<feature type="transmembrane region" description="Helical" evidence="1">
    <location>
        <begin position="160"/>
        <end position="179"/>
    </location>
</feature>
<dbReference type="Proteomes" id="UP000001744">
    <property type="component" value="Unassembled WGS sequence"/>
</dbReference>
<accession>B6K7W0</accession>